<keyword evidence="9" id="KW-1185">Reference proteome</keyword>
<dbReference type="GO" id="GO:0046872">
    <property type="term" value="F:metal ion binding"/>
    <property type="evidence" value="ECO:0007669"/>
    <property type="project" value="UniProtKB-KW"/>
</dbReference>
<dbReference type="PANTHER" id="PTHR10849:SF35">
    <property type="entry name" value="FORMATE HYDROGENLYASE SUBUNIT 6-RELATED"/>
    <property type="match status" value="1"/>
</dbReference>
<sequence>MKLLDMANKYGKATYNYPFQPYVVAENFRGKPSYIYENCIGCTACGVACPSNAINVKLNEDKTKLVWEFDAARCIFCGRCDEVCPTGAVVLSQEFELAVKFDKNNLKEKGELDVEYCEVCNKPFTTKRLISYNLHRLEKAGWNKETLDKKVHYIRTCPDCKRKHKVEVITQYLKRGTK</sequence>
<dbReference type="EMBL" id="NXFY01000001">
    <property type="protein sequence ID" value="PHO19223.1"/>
    <property type="molecule type" value="Genomic_DNA"/>
</dbReference>
<evidence type="ECO:0000313" key="10">
    <source>
        <dbReference type="Proteomes" id="UP000262712"/>
    </source>
</evidence>
<evidence type="ECO:0000313" key="9">
    <source>
        <dbReference type="Proteomes" id="UP000221222"/>
    </source>
</evidence>
<gene>
    <name evidence="7" type="primary">hyfH</name>
    <name evidence="7" type="ORF">AMOL_1001</name>
    <name evidence="8" type="ORF">CPU12_00125</name>
</gene>
<dbReference type="Gene3D" id="3.30.70.3270">
    <property type="match status" value="1"/>
</dbReference>
<keyword evidence="1" id="KW-0004">4Fe-4S</keyword>
<feature type="domain" description="4Fe-4S ferredoxin-type" evidence="6">
    <location>
        <begin position="65"/>
        <end position="94"/>
    </location>
</feature>
<keyword evidence="3" id="KW-0677">Repeat</keyword>
<dbReference type="PROSITE" id="PS00198">
    <property type="entry name" value="4FE4S_FER_1"/>
    <property type="match status" value="1"/>
</dbReference>
<accession>A0A2G1DL21</accession>
<dbReference type="KEGG" id="amol:AMOL_1001"/>
<dbReference type="Proteomes" id="UP000221222">
    <property type="component" value="Unassembled WGS sequence"/>
</dbReference>
<proteinExistence type="predicted"/>
<dbReference type="SUPFAM" id="SSF54862">
    <property type="entry name" value="4Fe-4S ferredoxins"/>
    <property type="match status" value="1"/>
</dbReference>
<dbReference type="GO" id="GO:0003954">
    <property type="term" value="F:NADH dehydrogenase activity"/>
    <property type="evidence" value="ECO:0007669"/>
    <property type="project" value="TreeGrafter"/>
</dbReference>
<dbReference type="RefSeq" id="WP_099341040.1">
    <property type="nucleotide sequence ID" value="NZ_CP032098.1"/>
</dbReference>
<keyword evidence="5" id="KW-0411">Iron-sulfur</keyword>
<keyword evidence="8" id="KW-0456">Lyase</keyword>
<feature type="domain" description="4Fe-4S ferredoxin-type" evidence="6">
    <location>
        <begin position="30"/>
        <end position="59"/>
    </location>
</feature>
<dbReference type="InterPro" id="IPR010226">
    <property type="entry name" value="NADH_quinone_OxRdtase_chainI"/>
</dbReference>
<dbReference type="AlphaFoldDB" id="A0A2G1DL21"/>
<protein>
    <submittedName>
        <fullName evidence="8">Formate hydrogenlyase</fullName>
    </submittedName>
    <submittedName>
        <fullName evidence="7">Hydrogenase-4, iron-sulfur protein</fullName>
    </submittedName>
</protein>
<dbReference type="GO" id="GO:0016829">
    <property type="term" value="F:lyase activity"/>
    <property type="evidence" value="ECO:0007669"/>
    <property type="project" value="UniProtKB-KW"/>
</dbReference>
<dbReference type="NCBIfam" id="NF009053">
    <property type="entry name" value="PRK12387.1"/>
    <property type="match status" value="1"/>
</dbReference>
<keyword evidence="2" id="KW-0479">Metal-binding</keyword>
<reference evidence="8 9" key="1">
    <citation type="submission" date="2017-09" db="EMBL/GenBank/DDBJ databases">
        <title>Arcobacter canalis sp. nov., a new species isolated from a water canal contaminated with urban sewage.</title>
        <authorList>
            <person name="Perez-Cataluna A."/>
            <person name="Salas-Masso N."/>
            <person name="Figueras M.J."/>
        </authorList>
    </citation>
    <scope>NUCLEOTIDE SEQUENCE [LARGE SCALE GENOMIC DNA]</scope>
    <source>
        <strain evidence="8 9">F98-3</strain>
    </source>
</reference>
<evidence type="ECO:0000256" key="2">
    <source>
        <dbReference type="ARBA" id="ARBA00022723"/>
    </source>
</evidence>
<evidence type="ECO:0000313" key="8">
    <source>
        <dbReference type="EMBL" id="PHO19223.1"/>
    </source>
</evidence>
<evidence type="ECO:0000259" key="6">
    <source>
        <dbReference type="PROSITE" id="PS51379"/>
    </source>
</evidence>
<evidence type="ECO:0000256" key="3">
    <source>
        <dbReference type="ARBA" id="ARBA00022737"/>
    </source>
</evidence>
<dbReference type="PROSITE" id="PS51379">
    <property type="entry name" value="4FE4S_FER_2"/>
    <property type="match status" value="2"/>
</dbReference>
<evidence type="ECO:0000313" key="7">
    <source>
        <dbReference type="EMBL" id="AXX91990.1"/>
    </source>
</evidence>
<evidence type="ECO:0000256" key="1">
    <source>
        <dbReference type="ARBA" id="ARBA00022485"/>
    </source>
</evidence>
<evidence type="ECO:0000256" key="5">
    <source>
        <dbReference type="ARBA" id="ARBA00023014"/>
    </source>
</evidence>
<keyword evidence="4" id="KW-0408">Iron</keyword>
<dbReference type="Proteomes" id="UP000262712">
    <property type="component" value="Chromosome"/>
</dbReference>
<dbReference type="GO" id="GO:0009060">
    <property type="term" value="P:aerobic respiration"/>
    <property type="evidence" value="ECO:0007669"/>
    <property type="project" value="TreeGrafter"/>
</dbReference>
<evidence type="ECO:0000256" key="4">
    <source>
        <dbReference type="ARBA" id="ARBA00023004"/>
    </source>
</evidence>
<dbReference type="InterPro" id="IPR017896">
    <property type="entry name" value="4Fe4S_Fe-S-bd"/>
</dbReference>
<dbReference type="InterPro" id="IPR017900">
    <property type="entry name" value="4Fe4S_Fe_S_CS"/>
</dbReference>
<dbReference type="EMBL" id="CP032098">
    <property type="protein sequence ID" value="AXX91990.1"/>
    <property type="molecule type" value="Genomic_DNA"/>
</dbReference>
<dbReference type="GO" id="GO:0051539">
    <property type="term" value="F:4 iron, 4 sulfur cluster binding"/>
    <property type="evidence" value="ECO:0007669"/>
    <property type="project" value="UniProtKB-KW"/>
</dbReference>
<dbReference type="Pfam" id="PF12838">
    <property type="entry name" value="Fer4_7"/>
    <property type="match status" value="1"/>
</dbReference>
<reference evidence="7 10" key="2">
    <citation type="submission" date="2018-08" db="EMBL/GenBank/DDBJ databases">
        <title>Complete genome of the Arcobacter molluscorum type strain LMG 25693.</title>
        <authorList>
            <person name="Miller W.G."/>
            <person name="Yee E."/>
            <person name="Bono J.L."/>
        </authorList>
    </citation>
    <scope>NUCLEOTIDE SEQUENCE [LARGE SCALE GENOMIC DNA]</scope>
    <source>
        <strain evidence="7 10">CECT 7696</strain>
    </source>
</reference>
<organism evidence="8 9">
    <name type="scientific">Malaciobacter molluscorum LMG 25693</name>
    <dbReference type="NCBI Taxonomy" id="870501"/>
    <lineage>
        <taxon>Bacteria</taxon>
        <taxon>Pseudomonadati</taxon>
        <taxon>Campylobacterota</taxon>
        <taxon>Epsilonproteobacteria</taxon>
        <taxon>Campylobacterales</taxon>
        <taxon>Arcobacteraceae</taxon>
        <taxon>Malaciobacter</taxon>
    </lineage>
</organism>
<name>A0A2G1DL21_9BACT</name>
<dbReference type="GO" id="GO:0016020">
    <property type="term" value="C:membrane"/>
    <property type="evidence" value="ECO:0007669"/>
    <property type="project" value="InterPro"/>
</dbReference>
<dbReference type="PANTHER" id="PTHR10849">
    <property type="entry name" value="NADH DEHYDROGENASE UBIQUINONE IRON-SULFUR PROTEIN 8, MITOCHONDRIAL"/>
    <property type="match status" value="1"/>
</dbReference>